<organism evidence="1">
    <name type="scientific">Siphoviridae sp. ctvGX2</name>
    <dbReference type="NCBI Taxonomy" id="2826512"/>
    <lineage>
        <taxon>Viruses</taxon>
        <taxon>Duplodnaviria</taxon>
        <taxon>Heunggongvirae</taxon>
        <taxon>Uroviricota</taxon>
        <taxon>Caudoviricetes</taxon>
    </lineage>
</organism>
<protein>
    <submittedName>
        <fullName evidence="1">Uncharacterized protein</fullName>
    </submittedName>
</protein>
<sequence>MNDLSSQVRALRLAGLSFADIAVQLGLPDADAAAAAYPSLQDPQGGSEADRLRLEIARIDRLHTALWPKGTKGDLGAVDRLLRISERRTALWDRLDNITQNASSGNITPLRAVTVGVGRWEDGTG</sequence>
<dbReference type="EMBL" id="BK014776">
    <property type="protein sequence ID" value="DAD75181.1"/>
    <property type="molecule type" value="Genomic_DNA"/>
</dbReference>
<reference evidence="1" key="1">
    <citation type="journal article" date="2021" name="Proc. Natl. Acad. Sci. U.S.A.">
        <title>A Catalog of Tens of Thousands of Viruses from Human Metagenomes Reveals Hidden Associations with Chronic Diseases.</title>
        <authorList>
            <person name="Tisza M.J."/>
            <person name="Buck C.B."/>
        </authorList>
    </citation>
    <scope>NUCLEOTIDE SEQUENCE</scope>
    <source>
        <strain evidence="1">CtvGX2</strain>
    </source>
</reference>
<name>A0A8S5LYQ4_9CAUD</name>
<evidence type="ECO:0000313" key="1">
    <source>
        <dbReference type="EMBL" id="DAD75181.1"/>
    </source>
</evidence>
<proteinExistence type="predicted"/>
<accession>A0A8S5LYQ4</accession>